<dbReference type="EnsemblFungi" id="EJT80266">
    <property type="protein sequence ID" value="EJT80266"/>
    <property type="gene ID" value="GGTG_00269"/>
</dbReference>
<evidence type="ECO:0000313" key="3">
    <source>
        <dbReference type="EnsemblFungi" id="EJT80266"/>
    </source>
</evidence>
<reference evidence="2" key="2">
    <citation type="submission" date="2010-07" db="EMBL/GenBank/DDBJ databases">
        <authorList>
            <consortium name="The Broad Institute Genome Sequencing Platform"/>
            <consortium name="Broad Institute Genome Sequencing Center for Infectious Disease"/>
            <person name="Ma L.-J."/>
            <person name="Dead R."/>
            <person name="Young S."/>
            <person name="Zeng Q."/>
            <person name="Koehrsen M."/>
            <person name="Alvarado L."/>
            <person name="Berlin A."/>
            <person name="Chapman S.B."/>
            <person name="Chen Z."/>
            <person name="Freedman E."/>
            <person name="Gellesch M."/>
            <person name="Goldberg J."/>
            <person name="Griggs A."/>
            <person name="Gujja S."/>
            <person name="Heilman E.R."/>
            <person name="Heiman D."/>
            <person name="Hepburn T."/>
            <person name="Howarth C."/>
            <person name="Jen D."/>
            <person name="Larson L."/>
            <person name="Mehta T."/>
            <person name="Neiman D."/>
            <person name="Pearson M."/>
            <person name="Roberts A."/>
            <person name="Saif S."/>
            <person name="Shea T."/>
            <person name="Shenoy N."/>
            <person name="Sisk P."/>
            <person name="Stolte C."/>
            <person name="Sykes S."/>
            <person name="Walk T."/>
            <person name="White J."/>
            <person name="Yandava C."/>
            <person name="Haas B."/>
            <person name="Nusbaum C."/>
            <person name="Birren B."/>
        </authorList>
    </citation>
    <scope>NUCLEOTIDE SEQUENCE</scope>
    <source>
        <strain evidence="2">R3-111a-1</strain>
    </source>
</reference>
<sequence>MNYAPRNQDGGGGTLIGLFRCTRWSEFEPMVCCPCGRSRRRRRAEAAAVKLSEGSAYNLSTNLLHAEAERDEVEEGMFQTQGSATAVPSGPRH</sequence>
<reference evidence="3" key="4">
    <citation type="journal article" date="2015" name="G3 (Bethesda)">
        <title>Genome sequences of three phytopathogenic species of the Magnaporthaceae family of fungi.</title>
        <authorList>
            <person name="Okagaki L.H."/>
            <person name="Nunes C.C."/>
            <person name="Sailsbery J."/>
            <person name="Clay B."/>
            <person name="Brown D."/>
            <person name="John T."/>
            <person name="Oh Y."/>
            <person name="Young N."/>
            <person name="Fitzgerald M."/>
            <person name="Haas B.J."/>
            <person name="Zeng Q."/>
            <person name="Young S."/>
            <person name="Adiconis X."/>
            <person name="Fan L."/>
            <person name="Levin J.Z."/>
            <person name="Mitchell T.K."/>
            <person name="Okubara P.A."/>
            <person name="Farman M.L."/>
            <person name="Kohn L.M."/>
            <person name="Birren B."/>
            <person name="Ma L.-J."/>
            <person name="Dean R.A."/>
        </authorList>
    </citation>
    <scope>NUCLEOTIDE SEQUENCE</scope>
    <source>
        <strain evidence="3">R3-111a-1</strain>
    </source>
</reference>
<protein>
    <submittedName>
        <fullName evidence="2 3">Uncharacterized protein</fullName>
    </submittedName>
</protein>
<reference evidence="2" key="3">
    <citation type="submission" date="2010-09" db="EMBL/GenBank/DDBJ databases">
        <title>Annotation of Gaeumannomyces graminis var. tritici R3-111a-1.</title>
        <authorList>
            <consortium name="The Broad Institute Genome Sequencing Platform"/>
            <person name="Ma L.-J."/>
            <person name="Dead R."/>
            <person name="Young S.K."/>
            <person name="Zeng Q."/>
            <person name="Gargeya S."/>
            <person name="Fitzgerald M."/>
            <person name="Haas B."/>
            <person name="Abouelleil A."/>
            <person name="Alvarado L."/>
            <person name="Arachchi H.M."/>
            <person name="Berlin A."/>
            <person name="Brown A."/>
            <person name="Chapman S.B."/>
            <person name="Chen Z."/>
            <person name="Dunbar C."/>
            <person name="Freedman E."/>
            <person name="Gearin G."/>
            <person name="Gellesch M."/>
            <person name="Goldberg J."/>
            <person name="Griggs A."/>
            <person name="Gujja S."/>
            <person name="Heiman D."/>
            <person name="Howarth C."/>
            <person name="Larson L."/>
            <person name="Lui A."/>
            <person name="MacDonald P.J.P."/>
            <person name="Mehta T."/>
            <person name="Montmayeur A."/>
            <person name="Murphy C."/>
            <person name="Neiman D."/>
            <person name="Pearson M."/>
            <person name="Priest M."/>
            <person name="Roberts A."/>
            <person name="Saif S."/>
            <person name="Shea T."/>
            <person name="Shenoy N."/>
            <person name="Sisk P."/>
            <person name="Stolte C."/>
            <person name="Sykes S."/>
            <person name="Yandava C."/>
            <person name="Wortman J."/>
            <person name="Nusbaum C."/>
            <person name="Birren B."/>
        </authorList>
    </citation>
    <scope>NUCLEOTIDE SEQUENCE</scope>
    <source>
        <strain evidence="2">R3-111a-1</strain>
    </source>
</reference>
<accession>J3NG76</accession>
<dbReference type="HOGENOM" id="CLU_2399793_0_0_1"/>
<reference evidence="3" key="5">
    <citation type="submission" date="2018-04" db="UniProtKB">
        <authorList>
            <consortium name="EnsemblFungi"/>
        </authorList>
    </citation>
    <scope>IDENTIFICATION</scope>
    <source>
        <strain evidence="3">R3-111a-1</strain>
    </source>
</reference>
<name>J3NG76_GAET3</name>
<proteinExistence type="predicted"/>
<evidence type="ECO:0000256" key="1">
    <source>
        <dbReference type="SAM" id="MobiDB-lite"/>
    </source>
</evidence>
<dbReference type="VEuPathDB" id="FungiDB:GGTG_00269"/>
<evidence type="ECO:0000313" key="4">
    <source>
        <dbReference type="Proteomes" id="UP000006039"/>
    </source>
</evidence>
<dbReference type="GeneID" id="20340727"/>
<dbReference type="AlphaFoldDB" id="J3NG76"/>
<evidence type="ECO:0000313" key="2">
    <source>
        <dbReference type="EMBL" id="EJT80266.1"/>
    </source>
</evidence>
<organism evidence="2">
    <name type="scientific">Gaeumannomyces tritici (strain R3-111a-1)</name>
    <name type="common">Wheat and barley take-all root rot fungus</name>
    <name type="synonym">Gaeumannomyces graminis var. tritici</name>
    <dbReference type="NCBI Taxonomy" id="644352"/>
    <lineage>
        <taxon>Eukaryota</taxon>
        <taxon>Fungi</taxon>
        <taxon>Dikarya</taxon>
        <taxon>Ascomycota</taxon>
        <taxon>Pezizomycotina</taxon>
        <taxon>Sordariomycetes</taxon>
        <taxon>Sordariomycetidae</taxon>
        <taxon>Magnaporthales</taxon>
        <taxon>Magnaporthaceae</taxon>
        <taxon>Gaeumannomyces</taxon>
    </lineage>
</organism>
<dbReference type="EMBL" id="GL385395">
    <property type="protein sequence ID" value="EJT80266.1"/>
    <property type="molecule type" value="Genomic_DNA"/>
</dbReference>
<gene>
    <name evidence="3" type="primary">20340727</name>
    <name evidence="2" type="ORF">GGTG_00269</name>
</gene>
<reference evidence="4" key="1">
    <citation type="submission" date="2010-07" db="EMBL/GenBank/DDBJ databases">
        <title>The genome sequence of Gaeumannomyces graminis var. tritici strain R3-111a-1.</title>
        <authorList>
            <consortium name="The Broad Institute Genome Sequencing Platform"/>
            <person name="Ma L.-J."/>
            <person name="Dead R."/>
            <person name="Young S."/>
            <person name="Zeng Q."/>
            <person name="Koehrsen M."/>
            <person name="Alvarado L."/>
            <person name="Berlin A."/>
            <person name="Chapman S.B."/>
            <person name="Chen Z."/>
            <person name="Freedman E."/>
            <person name="Gellesch M."/>
            <person name="Goldberg J."/>
            <person name="Griggs A."/>
            <person name="Gujja S."/>
            <person name="Heilman E.R."/>
            <person name="Heiman D."/>
            <person name="Hepburn T."/>
            <person name="Howarth C."/>
            <person name="Jen D."/>
            <person name="Larson L."/>
            <person name="Mehta T."/>
            <person name="Neiman D."/>
            <person name="Pearson M."/>
            <person name="Roberts A."/>
            <person name="Saif S."/>
            <person name="Shea T."/>
            <person name="Shenoy N."/>
            <person name="Sisk P."/>
            <person name="Stolte C."/>
            <person name="Sykes S."/>
            <person name="Walk T."/>
            <person name="White J."/>
            <person name="Yandava C."/>
            <person name="Haas B."/>
            <person name="Nusbaum C."/>
            <person name="Birren B."/>
        </authorList>
    </citation>
    <scope>NUCLEOTIDE SEQUENCE [LARGE SCALE GENOMIC DNA]</scope>
    <source>
        <strain evidence="4">R3-111a-1</strain>
    </source>
</reference>
<dbReference type="RefSeq" id="XP_009216275.1">
    <property type="nucleotide sequence ID" value="XM_009218011.1"/>
</dbReference>
<keyword evidence="4" id="KW-1185">Reference proteome</keyword>
<feature type="region of interest" description="Disordered" evidence="1">
    <location>
        <begin position="72"/>
        <end position="93"/>
    </location>
</feature>
<dbReference type="Proteomes" id="UP000006039">
    <property type="component" value="Unassembled WGS sequence"/>
</dbReference>